<dbReference type="Proteomes" id="UP000031366">
    <property type="component" value="Unassembled WGS sequence"/>
</dbReference>
<dbReference type="OrthoDB" id="1734233at2"/>
<proteinExistence type="predicted"/>
<evidence type="ECO:0000313" key="2">
    <source>
        <dbReference type="EMBL" id="KIE46215.1"/>
    </source>
</evidence>
<dbReference type="RefSeq" id="WP_039633398.1">
    <property type="nucleotide sequence ID" value="NZ_AYSO01000017.1"/>
</dbReference>
<sequence length="139" mass="15248">MEQKGRIKKVNGDIAEVAFVKKSGCGGNCSGCKSGCPSDMVLISIENTLNASIGDEVLVSIQDKTFSKMTFWAYFFPTVMTLLGLIGGIALFKSFGIKNYELYGSAIGFIFLLLSYSLSGRLNKRSNKDPFTFEMIKKI</sequence>
<keyword evidence="1" id="KW-1133">Transmembrane helix</keyword>
<dbReference type="InterPro" id="IPR007359">
    <property type="entry name" value="SigmaE_reg_RseC_MucC"/>
</dbReference>
<feature type="transmembrane region" description="Helical" evidence="1">
    <location>
        <begin position="71"/>
        <end position="90"/>
    </location>
</feature>
<organism evidence="2 3">
    <name type="scientific">Clostridium argentinense CDC 2741</name>
    <dbReference type="NCBI Taxonomy" id="1418104"/>
    <lineage>
        <taxon>Bacteria</taxon>
        <taxon>Bacillati</taxon>
        <taxon>Bacillota</taxon>
        <taxon>Clostridia</taxon>
        <taxon>Eubacteriales</taxon>
        <taxon>Clostridiaceae</taxon>
        <taxon>Clostridium</taxon>
    </lineage>
</organism>
<name>A0A0C1UFL8_9CLOT</name>
<keyword evidence="3" id="KW-1185">Reference proteome</keyword>
<keyword evidence="1" id="KW-0812">Transmembrane</keyword>
<protein>
    <submittedName>
        <fullName evidence="2">Positive regulator of sigma(E), RseC/MucC family protein</fullName>
    </submittedName>
</protein>
<dbReference type="EMBL" id="AYSO01000017">
    <property type="protein sequence ID" value="KIE46215.1"/>
    <property type="molecule type" value="Genomic_DNA"/>
</dbReference>
<dbReference type="STRING" id="29341.RSJ17_11105"/>
<reference evidence="2 3" key="1">
    <citation type="journal article" date="2015" name="Infect. Genet. Evol.">
        <title>Genomic sequences of six botulinum neurotoxin-producing strains representing three clostridial species illustrate the mobility and diversity of botulinum neurotoxin genes.</title>
        <authorList>
            <person name="Smith T.J."/>
            <person name="Hill K.K."/>
            <person name="Xie G."/>
            <person name="Foley B.T."/>
            <person name="Williamson C.H."/>
            <person name="Foster J.T."/>
            <person name="Johnson S.L."/>
            <person name="Chertkov O."/>
            <person name="Teshima H."/>
            <person name="Gibbons H.S."/>
            <person name="Johnsky L.A."/>
            <person name="Karavis M.A."/>
            <person name="Smith L.A."/>
        </authorList>
    </citation>
    <scope>NUCLEOTIDE SEQUENCE [LARGE SCALE GENOMIC DNA]</scope>
    <source>
        <strain evidence="2 3">CDC 2741</strain>
    </source>
</reference>
<evidence type="ECO:0000313" key="3">
    <source>
        <dbReference type="Proteomes" id="UP000031366"/>
    </source>
</evidence>
<dbReference type="PANTHER" id="PTHR35867:SF1">
    <property type="entry name" value="PROTEIN RSEC"/>
    <property type="match status" value="1"/>
</dbReference>
<accession>A0A0C1UFL8</accession>
<evidence type="ECO:0000256" key="1">
    <source>
        <dbReference type="SAM" id="Phobius"/>
    </source>
</evidence>
<keyword evidence="1" id="KW-0472">Membrane</keyword>
<dbReference type="PANTHER" id="PTHR35867">
    <property type="entry name" value="PROTEIN RSEC"/>
    <property type="match status" value="1"/>
</dbReference>
<dbReference type="Pfam" id="PF04246">
    <property type="entry name" value="RseC_MucC"/>
    <property type="match status" value="1"/>
</dbReference>
<dbReference type="AlphaFoldDB" id="A0A0C1UFL8"/>
<gene>
    <name evidence="2" type="ORF">U732_1615</name>
</gene>
<comment type="caution">
    <text evidence="2">The sequence shown here is derived from an EMBL/GenBank/DDBJ whole genome shotgun (WGS) entry which is preliminary data.</text>
</comment>
<feature type="transmembrane region" description="Helical" evidence="1">
    <location>
        <begin position="102"/>
        <end position="119"/>
    </location>
</feature>